<dbReference type="Gene3D" id="1.25.40.10">
    <property type="entry name" value="Tetratricopeptide repeat domain"/>
    <property type="match status" value="2"/>
</dbReference>
<dbReference type="InterPro" id="IPR019734">
    <property type="entry name" value="TPR_rpt"/>
</dbReference>
<dbReference type="InterPro" id="IPR013105">
    <property type="entry name" value="TPR_2"/>
</dbReference>
<dbReference type="InterPro" id="IPR011990">
    <property type="entry name" value="TPR-like_helical_dom_sf"/>
</dbReference>
<keyword evidence="4" id="KW-0812">Transmembrane</keyword>
<feature type="transmembrane region" description="Helical" evidence="4">
    <location>
        <begin position="219"/>
        <end position="239"/>
    </location>
</feature>
<keyword evidence="4" id="KW-0472">Membrane</keyword>
<dbReference type="PROSITE" id="PS50005">
    <property type="entry name" value="TPR"/>
    <property type="match status" value="1"/>
</dbReference>
<dbReference type="Pfam" id="PF14559">
    <property type="entry name" value="TPR_19"/>
    <property type="match status" value="1"/>
</dbReference>
<dbReference type="Proteomes" id="UP000540656">
    <property type="component" value="Unassembled WGS sequence"/>
</dbReference>
<feature type="transmembrane region" description="Helical" evidence="4">
    <location>
        <begin position="313"/>
        <end position="336"/>
    </location>
</feature>
<dbReference type="SMART" id="SM00028">
    <property type="entry name" value="TPR"/>
    <property type="match status" value="3"/>
</dbReference>
<protein>
    <submittedName>
        <fullName evidence="5">Flp pilus assembly protein TadD</fullName>
    </submittedName>
</protein>
<dbReference type="SUPFAM" id="SSF48452">
    <property type="entry name" value="TPR-like"/>
    <property type="match status" value="1"/>
</dbReference>
<keyword evidence="1" id="KW-0677">Repeat</keyword>
<proteinExistence type="predicted"/>
<evidence type="ECO:0000256" key="2">
    <source>
        <dbReference type="ARBA" id="ARBA00022803"/>
    </source>
</evidence>
<organism evidence="5 6">
    <name type="scientific">Nocardioides daedukensis</name>
    <dbReference type="NCBI Taxonomy" id="634462"/>
    <lineage>
        <taxon>Bacteria</taxon>
        <taxon>Bacillati</taxon>
        <taxon>Actinomycetota</taxon>
        <taxon>Actinomycetes</taxon>
        <taxon>Propionibacteriales</taxon>
        <taxon>Nocardioidaceae</taxon>
        <taxon>Nocardioides</taxon>
    </lineage>
</organism>
<comment type="caution">
    <text evidence="5">The sequence shown here is derived from an EMBL/GenBank/DDBJ whole genome shotgun (WGS) entry which is preliminary data.</text>
</comment>
<dbReference type="Pfam" id="PF07719">
    <property type="entry name" value="TPR_2"/>
    <property type="match status" value="1"/>
</dbReference>
<dbReference type="GO" id="GO:0000030">
    <property type="term" value="F:mannosyltransferase activity"/>
    <property type="evidence" value="ECO:0007669"/>
    <property type="project" value="TreeGrafter"/>
</dbReference>
<dbReference type="PANTHER" id="PTHR44216:SF3">
    <property type="entry name" value="PROTEIN O-MANNOSYL-TRANSFERASE TMTC2"/>
    <property type="match status" value="1"/>
</dbReference>
<dbReference type="GO" id="GO:0035269">
    <property type="term" value="P:protein O-linked glycosylation via mannose"/>
    <property type="evidence" value="ECO:0007669"/>
    <property type="project" value="TreeGrafter"/>
</dbReference>
<feature type="transmembrane region" description="Helical" evidence="4">
    <location>
        <begin position="245"/>
        <end position="262"/>
    </location>
</feature>
<feature type="repeat" description="TPR" evidence="3">
    <location>
        <begin position="138"/>
        <end position="171"/>
    </location>
</feature>
<dbReference type="EMBL" id="JACCAA010000001">
    <property type="protein sequence ID" value="NYG59126.1"/>
    <property type="molecule type" value="Genomic_DNA"/>
</dbReference>
<evidence type="ECO:0000313" key="5">
    <source>
        <dbReference type="EMBL" id="NYG59126.1"/>
    </source>
</evidence>
<evidence type="ECO:0000256" key="4">
    <source>
        <dbReference type="SAM" id="Phobius"/>
    </source>
</evidence>
<dbReference type="PANTHER" id="PTHR44216">
    <property type="entry name" value="PROTEIN O-MANNOSYL-TRANSFERASE TMTC2"/>
    <property type="match status" value="1"/>
</dbReference>
<dbReference type="AlphaFoldDB" id="A0A7Y9UR05"/>
<evidence type="ECO:0000256" key="1">
    <source>
        <dbReference type="ARBA" id="ARBA00022737"/>
    </source>
</evidence>
<gene>
    <name evidence="5" type="ORF">BJ980_002049</name>
</gene>
<evidence type="ECO:0000313" key="6">
    <source>
        <dbReference type="Proteomes" id="UP000540656"/>
    </source>
</evidence>
<feature type="transmembrane region" description="Helical" evidence="4">
    <location>
        <begin position="283"/>
        <end position="307"/>
    </location>
</feature>
<evidence type="ECO:0000256" key="3">
    <source>
        <dbReference type="PROSITE-ProRule" id="PRU00339"/>
    </source>
</evidence>
<dbReference type="InterPro" id="IPR052384">
    <property type="entry name" value="TMTC_O-mannosyltransferase"/>
</dbReference>
<keyword evidence="4" id="KW-1133">Transmembrane helix</keyword>
<sequence length="349" mass="37003">MTDLDRAEHLLDLRRHDEAANLARQALAEDPGSGQALHVLGRAFHGMGDHVEAEQVLRAALASRPAHAGTALSLSEVLAAQNRPGEAASIAREVVAHEPHWWVAHYQLSAALLRGPRAMRRESLPVARQVVEMAPNNAAAHNILGLSLERNGKRRAARAAYAKALELDPNHANSLNNLASMNMSLFSLGRGSDQLRRALALDPSDPIFQRNLSLLMVRMCGRLFLALLVCGALIAGLVAAQAPPILRALGGALLIALVGLIARSSIRSLPAGVRRPLALIRQVRAGSTMILLVLLVAAGCVCVMAFAPAGTALAAGGVLLILIRVLAISVVVGWIISLISSRSKNRVGY</sequence>
<accession>A0A7Y9UR05</accession>
<reference evidence="5 6" key="1">
    <citation type="submission" date="2020-07" db="EMBL/GenBank/DDBJ databases">
        <title>Sequencing the genomes of 1000 actinobacteria strains.</title>
        <authorList>
            <person name="Klenk H.-P."/>
        </authorList>
    </citation>
    <scope>NUCLEOTIDE SEQUENCE [LARGE SCALE GENOMIC DNA]</scope>
    <source>
        <strain evidence="5 6">DSM 23819</strain>
    </source>
</reference>
<keyword evidence="2 3" id="KW-0802">TPR repeat</keyword>
<dbReference type="RefSeq" id="WP_179502209.1">
    <property type="nucleotide sequence ID" value="NZ_JACCAA010000001.1"/>
</dbReference>
<keyword evidence="6" id="KW-1185">Reference proteome</keyword>
<name>A0A7Y9UR05_9ACTN</name>